<dbReference type="AlphaFoldDB" id="A0A183EA40"/>
<dbReference type="Proteomes" id="UP000271098">
    <property type="component" value="Unassembled WGS sequence"/>
</dbReference>
<evidence type="ECO:0000256" key="1">
    <source>
        <dbReference type="SAM" id="MobiDB-lite"/>
    </source>
</evidence>
<evidence type="ECO:0000313" key="3">
    <source>
        <dbReference type="Proteomes" id="UP000271098"/>
    </source>
</evidence>
<reference evidence="4" key="1">
    <citation type="submission" date="2016-06" db="UniProtKB">
        <authorList>
            <consortium name="WormBaseParasite"/>
        </authorList>
    </citation>
    <scope>IDENTIFICATION</scope>
</reference>
<name>A0A183EA40_9BILA</name>
<evidence type="ECO:0000313" key="4">
    <source>
        <dbReference type="WBParaSite" id="GPUH_0001785601-mRNA-1"/>
    </source>
</evidence>
<keyword evidence="3" id="KW-1185">Reference proteome</keyword>
<feature type="region of interest" description="Disordered" evidence="1">
    <location>
        <begin position="45"/>
        <end position="111"/>
    </location>
</feature>
<dbReference type="WBParaSite" id="GPUH_0001785601-mRNA-1">
    <property type="protein sequence ID" value="GPUH_0001785601-mRNA-1"/>
    <property type="gene ID" value="GPUH_0001785601"/>
</dbReference>
<protein>
    <submittedName>
        <fullName evidence="2 4">Uncharacterized protein</fullName>
    </submittedName>
</protein>
<accession>A0A183EA40</accession>
<organism evidence="4">
    <name type="scientific">Gongylonema pulchrum</name>
    <dbReference type="NCBI Taxonomy" id="637853"/>
    <lineage>
        <taxon>Eukaryota</taxon>
        <taxon>Metazoa</taxon>
        <taxon>Ecdysozoa</taxon>
        <taxon>Nematoda</taxon>
        <taxon>Chromadorea</taxon>
        <taxon>Rhabditida</taxon>
        <taxon>Spirurina</taxon>
        <taxon>Spiruromorpha</taxon>
        <taxon>Spiruroidea</taxon>
        <taxon>Gongylonematidae</taxon>
        <taxon>Gongylonema</taxon>
    </lineage>
</organism>
<gene>
    <name evidence="2" type="ORF">GPUH_LOCUS17830</name>
</gene>
<dbReference type="EMBL" id="UYRT01085751">
    <property type="protein sequence ID" value="VDN30531.1"/>
    <property type="molecule type" value="Genomic_DNA"/>
</dbReference>
<proteinExistence type="predicted"/>
<sequence length="111" mass="12066">MPGPAAAAAAALSGHLPLNFGNSPLSGAMLAASQPVPPHAITAATLPAILTQRSRQQQPQLQQQQQHQQQQQQLQGQQQREAQESQEQSPVGTRTRRKATTKIWKPYDIKS</sequence>
<feature type="compositionally biased region" description="Low complexity" evidence="1">
    <location>
        <begin position="45"/>
        <end position="89"/>
    </location>
</feature>
<evidence type="ECO:0000313" key="2">
    <source>
        <dbReference type="EMBL" id="VDN30531.1"/>
    </source>
</evidence>
<reference evidence="2 3" key="2">
    <citation type="submission" date="2018-11" db="EMBL/GenBank/DDBJ databases">
        <authorList>
            <consortium name="Pathogen Informatics"/>
        </authorList>
    </citation>
    <scope>NUCLEOTIDE SEQUENCE [LARGE SCALE GENOMIC DNA]</scope>
</reference>